<feature type="compositionally biased region" description="Pro residues" evidence="1">
    <location>
        <begin position="199"/>
        <end position="212"/>
    </location>
</feature>
<reference evidence="2 3" key="1">
    <citation type="submission" date="2023-08" db="EMBL/GenBank/DDBJ databases">
        <authorList>
            <person name="Girao M."/>
            <person name="Carvalho M.F."/>
        </authorList>
    </citation>
    <scope>NUCLEOTIDE SEQUENCE [LARGE SCALE GENOMIC DNA]</scope>
    <source>
        <strain evidence="2 3">CT-R113</strain>
    </source>
</reference>
<comment type="caution">
    <text evidence="2">The sequence shown here is derived from an EMBL/GenBank/DDBJ whole genome shotgun (WGS) entry which is preliminary data.</text>
</comment>
<gene>
    <name evidence="2" type="ORF">Q8791_16615</name>
</gene>
<protein>
    <submittedName>
        <fullName evidence="2">Uncharacterized protein</fullName>
    </submittedName>
</protein>
<proteinExistence type="predicted"/>
<dbReference type="Proteomes" id="UP001356095">
    <property type="component" value="Unassembled WGS sequence"/>
</dbReference>
<sequence>MASNETSHLDHCDIDQAALRPVSLLRPQVLAQVALGTPLLCDALRLARWSAPATAVSEPGVPGPESVRAAIERFGLWPYGLVRDRGARVAWLRGLGSAADAAEFMAPWQAAVVLGMIELDADRARPAPGLEERVHDPEEVLDWWRRLFEDAVRCARGGLLDPDPPEAHRPELLPAVLLRLYEGPDGARVPLPSLATSAPPFPGAPPLPPGPEPDPDLVLHLLWQLSDTGAVILSPGRPGAWAPPQRCPRSGGDDGDGAAHGGDGARSPSGPAADVPDASGYPDVELTDLGRYGVHRLLLRRGVRAPLAEDLALTGAPEFLDSLARVAESDQGALIDPWLARRTPEEALEEIVGAVTDPRLTLRRRLGAAVLHMVSSRLTPLLRAMLRDADRVAAGLAALVLLSSRMLPQEEIDAVLDRFGPWLVLDLASSAGSGADDLTAALAFAFPSGLDASLLENADRLWLCGHPYTVPALEAIGRLHRDPCVARAAYEAAGRIRLRGL</sequence>
<accession>A0ABU7K9D2</accession>
<organism evidence="2 3">
    <name type="scientific">Nocardiopsis codii</name>
    <dbReference type="NCBI Taxonomy" id="3065942"/>
    <lineage>
        <taxon>Bacteria</taxon>
        <taxon>Bacillati</taxon>
        <taxon>Actinomycetota</taxon>
        <taxon>Actinomycetes</taxon>
        <taxon>Streptosporangiales</taxon>
        <taxon>Nocardiopsidaceae</taxon>
        <taxon>Nocardiopsis</taxon>
    </lineage>
</organism>
<keyword evidence="3" id="KW-1185">Reference proteome</keyword>
<evidence type="ECO:0000256" key="1">
    <source>
        <dbReference type="SAM" id="MobiDB-lite"/>
    </source>
</evidence>
<dbReference type="RefSeq" id="WP_330092626.1">
    <property type="nucleotide sequence ID" value="NZ_JAUZMY010000015.1"/>
</dbReference>
<feature type="region of interest" description="Disordered" evidence="1">
    <location>
        <begin position="233"/>
        <end position="281"/>
    </location>
</feature>
<evidence type="ECO:0000313" key="3">
    <source>
        <dbReference type="Proteomes" id="UP001356095"/>
    </source>
</evidence>
<name>A0ABU7K9D2_9ACTN</name>
<dbReference type="EMBL" id="JAUZMY010000015">
    <property type="protein sequence ID" value="MEE2038848.1"/>
    <property type="molecule type" value="Genomic_DNA"/>
</dbReference>
<feature type="region of interest" description="Disordered" evidence="1">
    <location>
        <begin position="190"/>
        <end position="215"/>
    </location>
</feature>
<evidence type="ECO:0000313" key="2">
    <source>
        <dbReference type="EMBL" id="MEE2038848.1"/>
    </source>
</evidence>